<reference evidence="2" key="1">
    <citation type="journal article" date="2019" name="Int. J. Syst. Evol. Microbiol.">
        <title>The Global Catalogue of Microorganisms (GCM) 10K type strain sequencing project: providing services to taxonomists for standard genome sequencing and annotation.</title>
        <authorList>
            <consortium name="The Broad Institute Genomics Platform"/>
            <consortium name="The Broad Institute Genome Sequencing Center for Infectious Disease"/>
            <person name="Wu L."/>
            <person name="Ma J."/>
        </authorList>
    </citation>
    <scope>NUCLEOTIDE SEQUENCE [LARGE SCALE GENOMIC DNA]</scope>
    <source>
        <strain evidence="2">JCM 4147</strain>
    </source>
</reference>
<organism evidence="1 2">
    <name type="scientific">Streptomyces pulveraceus</name>
    <dbReference type="NCBI Taxonomy" id="68258"/>
    <lineage>
        <taxon>Bacteria</taxon>
        <taxon>Bacillati</taxon>
        <taxon>Actinomycetota</taxon>
        <taxon>Actinomycetes</taxon>
        <taxon>Kitasatosporales</taxon>
        <taxon>Streptomycetaceae</taxon>
        <taxon>Streptomyces</taxon>
    </lineage>
</organism>
<evidence type="ECO:0000313" key="1">
    <source>
        <dbReference type="EMBL" id="MFC5918196.1"/>
    </source>
</evidence>
<proteinExistence type="predicted"/>
<name>A0ABW1GTP0_9ACTN</name>
<dbReference type="Proteomes" id="UP001596200">
    <property type="component" value="Unassembled WGS sequence"/>
</dbReference>
<comment type="caution">
    <text evidence="1">The sequence shown here is derived from an EMBL/GenBank/DDBJ whole genome shotgun (WGS) entry which is preliminary data.</text>
</comment>
<dbReference type="EMBL" id="JBHSPU010000038">
    <property type="protein sequence ID" value="MFC5918196.1"/>
    <property type="molecule type" value="Genomic_DNA"/>
</dbReference>
<accession>A0ABW1GTP0</accession>
<sequence>MNDDAEQQHSAGAGDLPAYPQAMRAQAFRTWLTHGEADTRNRAASRVGRWQAVLSGMAEGRLTIGSRTPVADLPAWVTPEVVRGGFATSAASAEGPLQPYEREAASLAGVPAARRALFAYCLTEPGLARLCALLDSGRYEIAVPEEAALLFVAWLVRAGDVAGALALVEVLEPWADRLRFTPRPSDLPAPDVRAVHRRTVGDVGASLSARRPHSAVETQREALSVWQPFGDELLAHWLETAGAGRVPDRVPDDTWQERGAMLLRRYQDLAAAHTRCTKHRDPKENLGILRGALEEAVAGRPLDARRLGLLRHAVESMVRRRGRPGSGQHSELRARQAVQAALPSHHALAQLVLRRLSGLPQRTGAADPAPLVADVSAREAAETGLPEGAVVPVAVRRIVEAALSAPIGTLVERGVVPSAEVLAELVPQLVAATASQEYRDQALRTLVAVHYRAFRNRRSLLLLNLARQVRAEELPWIRAVSGYRVDDQGQEAALTALRHLGELAVQAFPGTLLPNPLVRELAVLARQAETGAPFVEELASDIFMGTFTPKFLAAARVAAEVLGGTLYERYYAIDYAAVRNLAIIEASESVRGTHRARTSPGFAKLCAARAGDAGTGGWSVAANGKVIEQAQILTTHNLATLVGRIGIRPEPGWGDLARRCFATVCLLTARIHGNPRPLSTIKDAAYAWRQMVFHLSLCDPVEQARVIARLGEETARHPEHVSARLAPALIGLRQAAAGGSPDTGGGRRFLGWTTGPHWLRPDPRA</sequence>
<evidence type="ECO:0000313" key="2">
    <source>
        <dbReference type="Proteomes" id="UP001596200"/>
    </source>
</evidence>
<keyword evidence="2" id="KW-1185">Reference proteome</keyword>
<protein>
    <submittedName>
        <fullName evidence="1">Uncharacterized protein</fullName>
    </submittedName>
</protein>
<dbReference type="RefSeq" id="WP_344516618.1">
    <property type="nucleotide sequence ID" value="NZ_BAAATU010000040.1"/>
</dbReference>
<gene>
    <name evidence="1" type="ORF">ACFP1B_32900</name>
</gene>